<proteinExistence type="predicted"/>
<evidence type="ECO:0008006" key="4">
    <source>
        <dbReference type="Google" id="ProtNLM"/>
    </source>
</evidence>
<name>A0ABY9APC5_PARCI</name>
<feature type="region of interest" description="Disordered" evidence="1">
    <location>
        <begin position="39"/>
        <end position="73"/>
    </location>
</feature>
<sequence length="73" mass="7979">MKSLLDRIGRERAHALMTEATHRAIAKAHAHGLAVTINTDGELRRIEPGDRTPGMTTQDDAQKPPGEHGDRSN</sequence>
<dbReference type="GeneID" id="79790203"/>
<keyword evidence="3" id="KW-1185">Reference proteome</keyword>
<evidence type="ECO:0000313" key="2">
    <source>
        <dbReference type="EMBL" id="WIY48647.1"/>
    </source>
</evidence>
<gene>
    <name evidence="2" type="ORF">QRO08_22985</name>
</gene>
<evidence type="ECO:0000313" key="3">
    <source>
        <dbReference type="Proteomes" id="UP001242732"/>
    </source>
</evidence>
<accession>A0ABY9APC5</accession>
<protein>
    <recommendedName>
        <fullName evidence="4">DUF2188 domain-containing protein</fullName>
    </recommendedName>
</protein>
<evidence type="ECO:0000256" key="1">
    <source>
        <dbReference type="SAM" id="MobiDB-lite"/>
    </source>
</evidence>
<reference evidence="2 3" key="1">
    <citation type="submission" date="2023-06" db="EMBL/GenBank/DDBJ databases">
        <authorList>
            <person name="Ham H."/>
            <person name="Park D.S."/>
        </authorList>
    </citation>
    <scope>NUCLEOTIDE SEQUENCE [LARGE SCALE GENOMIC DNA]</scope>
    <source>
        <strain evidence="2 3">KACC 17005</strain>
    </source>
</reference>
<feature type="compositionally biased region" description="Basic and acidic residues" evidence="1">
    <location>
        <begin position="41"/>
        <end position="50"/>
    </location>
</feature>
<dbReference type="RefSeq" id="WP_133246147.1">
    <property type="nucleotide sequence ID" value="NZ_CP023687.1"/>
</dbReference>
<organism evidence="2 3">
    <name type="scientific">Paracidovorax citrulli</name>
    <name type="common">Acidovorax citrulli</name>
    <dbReference type="NCBI Taxonomy" id="80869"/>
    <lineage>
        <taxon>Bacteria</taxon>
        <taxon>Pseudomonadati</taxon>
        <taxon>Pseudomonadota</taxon>
        <taxon>Betaproteobacteria</taxon>
        <taxon>Burkholderiales</taxon>
        <taxon>Comamonadaceae</taxon>
        <taxon>Paracidovorax</taxon>
    </lineage>
</organism>
<dbReference type="Proteomes" id="UP001242732">
    <property type="component" value="Chromosome"/>
</dbReference>
<dbReference type="EMBL" id="CP127363">
    <property type="protein sequence ID" value="WIY48647.1"/>
    <property type="molecule type" value="Genomic_DNA"/>
</dbReference>
<feature type="compositionally biased region" description="Basic and acidic residues" evidence="1">
    <location>
        <begin position="60"/>
        <end position="73"/>
    </location>
</feature>